<dbReference type="PANTHER" id="PTHR34205:SF2">
    <property type="entry name" value="DUF962 DOMAIN-CONTAINING PROTEIN"/>
    <property type="match status" value="1"/>
</dbReference>
<sequence length="107" mass="12480">MNKTSPEQTKFKNFAEFYPFYLSQHQNPVCKALHYTGTSLFILCLIMFLITSNVIWLIAGPISGYGLAWIGHFVFEHNKPATFQHPIYSLMADFVLFKEFLFSKNKY</sequence>
<dbReference type="EMBL" id="JADWVN010000019">
    <property type="protein sequence ID" value="MBL7527028.1"/>
    <property type="molecule type" value="Genomic_DNA"/>
</dbReference>
<dbReference type="Pfam" id="PF06127">
    <property type="entry name" value="Mpo1-like"/>
    <property type="match status" value="1"/>
</dbReference>
<dbReference type="PANTHER" id="PTHR34205">
    <property type="entry name" value="TRANSMEMBRANE PROTEIN"/>
    <property type="match status" value="1"/>
</dbReference>
<proteinExistence type="predicted"/>
<dbReference type="Proteomes" id="UP000809910">
    <property type="component" value="Unassembled WGS sequence"/>
</dbReference>
<evidence type="ECO:0000313" key="2">
    <source>
        <dbReference type="Proteomes" id="UP000809910"/>
    </source>
</evidence>
<protein>
    <submittedName>
        <fullName evidence="1">DUF962 domain-containing protein</fullName>
    </submittedName>
</protein>
<reference evidence="1 2" key="1">
    <citation type="submission" date="2020-12" db="EMBL/GenBank/DDBJ databases">
        <title>WGS of Legionella: environmental sample.</title>
        <authorList>
            <person name="Cristino S."/>
            <person name="Girolamini L."/>
            <person name="Salaris S."/>
            <person name="Pascale M.R."/>
            <person name="Mazzotta M."/>
            <person name="Orsini M."/>
            <person name="Grottola A."/>
        </authorList>
    </citation>
    <scope>NUCLEOTIDE SEQUENCE [LARGE SCALE GENOMIC DNA]</scope>
    <source>
        <strain evidence="1 2">30cs62</strain>
    </source>
</reference>
<keyword evidence="2" id="KW-1185">Reference proteome</keyword>
<evidence type="ECO:0000313" key="1">
    <source>
        <dbReference type="EMBL" id="MBL7527028.1"/>
    </source>
</evidence>
<gene>
    <name evidence="1" type="ORF">I5282_10650</name>
</gene>
<dbReference type="InterPro" id="IPR009305">
    <property type="entry name" value="Mpo1-like"/>
</dbReference>
<dbReference type="RefSeq" id="WP_203107789.1">
    <property type="nucleotide sequence ID" value="NZ_JADOBG010000002.1"/>
</dbReference>
<name>A0ABS1WCE0_9GAMM</name>
<organism evidence="1 2">
    <name type="scientific">Legionella bononiensis</name>
    <dbReference type="NCBI Taxonomy" id="2793102"/>
    <lineage>
        <taxon>Bacteria</taxon>
        <taxon>Pseudomonadati</taxon>
        <taxon>Pseudomonadota</taxon>
        <taxon>Gammaproteobacteria</taxon>
        <taxon>Legionellales</taxon>
        <taxon>Legionellaceae</taxon>
        <taxon>Legionella</taxon>
    </lineage>
</organism>
<comment type="caution">
    <text evidence="1">The sequence shown here is derived from an EMBL/GenBank/DDBJ whole genome shotgun (WGS) entry which is preliminary data.</text>
</comment>
<accession>A0ABS1WCE0</accession>